<comment type="caution">
    <text evidence="2">The sequence shown here is derived from an EMBL/GenBank/DDBJ whole genome shotgun (WGS) entry which is preliminary data.</text>
</comment>
<protein>
    <submittedName>
        <fullName evidence="2">Flagellar basal body protein</fullName>
    </submittedName>
</protein>
<dbReference type="InterPro" id="IPR002371">
    <property type="entry name" value="FlgK"/>
</dbReference>
<dbReference type="Pfam" id="PF00460">
    <property type="entry name" value="Flg_bb_rod"/>
    <property type="match status" value="1"/>
</dbReference>
<sequence length="101" mass="10733">MSTSAISSIPSTGLSANQARLSVAAHNIANASTEGFKRQEVHQEARPDGGVRASVRQTEQAQTDIAQDVVEQKVALYNAQANVQVIRTGDRMLGSLLDISV</sequence>
<evidence type="ECO:0000313" key="2">
    <source>
        <dbReference type="EMBL" id="MEK8046733.1"/>
    </source>
</evidence>
<proteinExistence type="predicted"/>
<accession>A0ABU9C4H2</accession>
<dbReference type="Proteomes" id="UP001379945">
    <property type="component" value="Unassembled WGS sequence"/>
</dbReference>
<evidence type="ECO:0000313" key="3">
    <source>
        <dbReference type="Proteomes" id="UP001379945"/>
    </source>
</evidence>
<reference evidence="2 3" key="1">
    <citation type="submission" date="2024-04" db="EMBL/GenBank/DDBJ databases">
        <title>Novel species of the genus Ideonella isolated from streams.</title>
        <authorList>
            <person name="Lu H."/>
        </authorList>
    </citation>
    <scope>NUCLEOTIDE SEQUENCE [LARGE SCALE GENOMIC DNA]</scope>
    <source>
        <strain evidence="2 3">LYT19W</strain>
    </source>
</reference>
<dbReference type="EMBL" id="JBBUTI010000006">
    <property type="protein sequence ID" value="MEK8046733.1"/>
    <property type="molecule type" value="Genomic_DNA"/>
</dbReference>
<name>A0ABU9C4H2_9BURK</name>
<evidence type="ECO:0000259" key="1">
    <source>
        <dbReference type="Pfam" id="PF00460"/>
    </source>
</evidence>
<dbReference type="PANTHER" id="PTHR30033">
    <property type="entry name" value="FLAGELLAR HOOK-ASSOCIATED PROTEIN 1"/>
    <property type="match status" value="1"/>
</dbReference>
<dbReference type="RefSeq" id="WP_341399030.1">
    <property type="nucleotide sequence ID" value="NZ_JBBUTI010000006.1"/>
</dbReference>
<keyword evidence="2" id="KW-0969">Cilium</keyword>
<gene>
    <name evidence="2" type="ORF">AACH00_10270</name>
</gene>
<keyword evidence="3" id="KW-1185">Reference proteome</keyword>
<keyword evidence="2" id="KW-0282">Flagellum</keyword>
<dbReference type="InterPro" id="IPR001444">
    <property type="entry name" value="Flag_bb_rod_N"/>
</dbReference>
<dbReference type="PANTHER" id="PTHR30033:SF1">
    <property type="entry name" value="FLAGELLAR HOOK-ASSOCIATED PROTEIN 1"/>
    <property type="match status" value="1"/>
</dbReference>
<organism evidence="2 3">
    <name type="scientific">Ideonella margarita</name>
    <dbReference type="NCBI Taxonomy" id="2984191"/>
    <lineage>
        <taxon>Bacteria</taxon>
        <taxon>Pseudomonadati</taxon>
        <taxon>Pseudomonadota</taxon>
        <taxon>Betaproteobacteria</taxon>
        <taxon>Burkholderiales</taxon>
        <taxon>Sphaerotilaceae</taxon>
        <taxon>Ideonella</taxon>
    </lineage>
</organism>
<keyword evidence="2" id="KW-0966">Cell projection</keyword>
<feature type="domain" description="Flagellar basal body rod protein N-terminal" evidence="1">
    <location>
        <begin position="12"/>
        <end position="37"/>
    </location>
</feature>